<dbReference type="PROSITE" id="PS51900">
    <property type="entry name" value="CB"/>
    <property type="match status" value="1"/>
</dbReference>
<keyword evidence="9 10" id="KW-0131">Cell cycle</keyword>
<dbReference type="InterPro" id="IPR023009">
    <property type="entry name" value="Tyrosine_recombinase_XerC/XerD"/>
</dbReference>
<dbReference type="GO" id="GO:0006313">
    <property type="term" value="P:DNA transposition"/>
    <property type="evidence" value="ECO:0007669"/>
    <property type="project" value="UniProtKB-UniRule"/>
</dbReference>
<evidence type="ECO:0000259" key="14">
    <source>
        <dbReference type="PROSITE" id="PS51900"/>
    </source>
</evidence>
<gene>
    <name evidence="10 15" type="primary">xerC</name>
    <name evidence="15" type="ORF">C2I19_11755</name>
</gene>
<dbReference type="InterPro" id="IPR004107">
    <property type="entry name" value="Integrase_SAM-like_N"/>
</dbReference>
<evidence type="ECO:0000256" key="11">
    <source>
        <dbReference type="NCBIfam" id="TIGR02224"/>
    </source>
</evidence>
<feature type="active site" evidence="10">
    <location>
        <position position="142"/>
    </location>
</feature>
<feature type="active site" description="O-(3'-phospho-DNA)-tyrosine intermediate" evidence="10">
    <location>
        <position position="268"/>
    </location>
</feature>
<dbReference type="Gene3D" id="1.10.150.130">
    <property type="match status" value="1"/>
</dbReference>
<feature type="active site" evidence="10">
    <location>
        <position position="236"/>
    </location>
</feature>
<accession>A0A2S5DFP4</accession>
<dbReference type="NCBIfam" id="TIGR02224">
    <property type="entry name" value="recomb_XerC"/>
    <property type="match status" value="1"/>
</dbReference>
<protein>
    <recommendedName>
        <fullName evidence="10 11">Tyrosine recombinase XerC</fullName>
    </recommendedName>
</protein>
<evidence type="ECO:0000256" key="2">
    <source>
        <dbReference type="ARBA" id="ARBA00006657"/>
    </source>
</evidence>
<dbReference type="SUPFAM" id="SSF56349">
    <property type="entry name" value="DNA breaking-rejoining enzymes"/>
    <property type="match status" value="1"/>
</dbReference>
<evidence type="ECO:0000256" key="7">
    <source>
        <dbReference type="ARBA" id="ARBA00023125"/>
    </source>
</evidence>
<sequence>MSELIGRFIDHLAIAGRSPHTLAAYRADLDMLADHLEPLQAENAQPNDLRQALTRLRASGLNSRSIARRLSSWRQFYLWLLRSGQRHDDPSGSLRAPKRDKLLPKALPVDGAAALLDRIEGDDALSARDRAIFELIYSCGLRLSETVGLNMDDVDFSDQLLRIRGKGGKERLSPIGAVAMARLRDWLAQRQAPKEEPALFLGRHGRRLGGRQIEKRLRDWAIKTGAERHVHPHMLRHSFASHLLQSSGDLRAVQELLGHANLSSTQIYTSLDFQHLAKTYDNAHPRARKRRAPTDEDTGAE</sequence>
<evidence type="ECO:0000256" key="9">
    <source>
        <dbReference type="ARBA" id="ARBA00023306"/>
    </source>
</evidence>
<evidence type="ECO:0000313" key="15">
    <source>
        <dbReference type="EMBL" id="POZ61849.1"/>
    </source>
</evidence>
<dbReference type="AlphaFoldDB" id="A0A2S5DFP4"/>
<keyword evidence="16" id="KW-1185">Reference proteome</keyword>
<evidence type="ECO:0000259" key="13">
    <source>
        <dbReference type="PROSITE" id="PS51898"/>
    </source>
</evidence>
<dbReference type="GO" id="GO:0007059">
    <property type="term" value="P:chromosome segregation"/>
    <property type="evidence" value="ECO:0007669"/>
    <property type="project" value="UniProtKB-UniRule"/>
</dbReference>
<feature type="domain" description="Tyr recombinase" evidence="13">
    <location>
        <begin position="102"/>
        <end position="281"/>
    </location>
</feature>
<dbReference type="InterPro" id="IPR011010">
    <property type="entry name" value="DNA_brk_join_enz"/>
</dbReference>
<dbReference type="Pfam" id="PF00589">
    <property type="entry name" value="Phage_integrase"/>
    <property type="match status" value="1"/>
</dbReference>
<keyword evidence="8 10" id="KW-0233">DNA recombination</keyword>
<comment type="subunit">
    <text evidence="10">Forms a cyclic heterotetrameric complex composed of two molecules of XerC and two molecules of XerD.</text>
</comment>
<dbReference type="InterPro" id="IPR010998">
    <property type="entry name" value="Integrase_recombinase_N"/>
</dbReference>
<feature type="region of interest" description="Disordered" evidence="12">
    <location>
        <begin position="282"/>
        <end position="301"/>
    </location>
</feature>
<dbReference type="InterPro" id="IPR050090">
    <property type="entry name" value="Tyrosine_recombinase_XerCD"/>
</dbReference>
<dbReference type="RefSeq" id="WP_103902884.1">
    <property type="nucleotide sequence ID" value="NZ_PQWB01000045.1"/>
</dbReference>
<evidence type="ECO:0000256" key="5">
    <source>
        <dbReference type="ARBA" id="ARBA00022829"/>
    </source>
</evidence>
<keyword evidence="5 10" id="KW-0159">Chromosome partition</keyword>
<proteinExistence type="inferred from homology"/>
<comment type="caution">
    <text evidence="15">The sequence shown here is derived from an EMBL/GenBank/DDBJ whole genome shotgun (WGS) entry which is preliminary data.</text>
</comment>
<dbReference type="InterPro" id="IPR011931">
    <property type="entry name" value="Recomb_XerC"/>
</dbReference>
<evidence type="ECO:0000256" key="8">
    <source>
        <dbReference type="ARBA" id="ARBA00023172"/>
    </source>
</evidence>
<dbReference type="InterPro" id="IPR002104">
    <property type="entry name" value="Integrase_catalytic"/>
</dbReference>
<evidence type="ECO:0000256" key="10">
    <source>
        <dbReference type="HAMAP-Rule" id="MF_01808"/>
    </source>
</evidence>
<comment type="subcellular location">
    <subcellularLocation>
        <location evidence="1 10">Cytoplasm</location>
    </subcellularLocation>
</comment>
<feature type="active site" evidence="10">
    <location>
        <position position="166"/>
    </location>
</feature>
<keyword evidence="6 10" id="KW-0229">DNA integration</keyword>
<dbReference type="PROSITE" id="PS51898">
    <property type="entry name" value="TYR_RECOMBINASE"/>
    <property type="match status" value="1"/>
</dbReference>
<evidence type="ECO:0000256" key="6">
    <source>
        <dbReference type="ARBA" id="ARBA00022908"/>
    </source>
</evidence>
<dbReference type="PANTHER" id="PTHR30349:SF81">
    <property type="entry name" value="TYROSINE RECOMBINASE XERC"/>
    <property type="match status" value="1"/>
</dbReference>
<dbReference type="Gene3D" id="1.10.443.10">
    <property type="entry name" value="Intergrase catalytic core"/>
    <property type="match status" value="1"/>
</dbReference>
<reference evidence="16" key="1">
    <citation type="submission" date="2018-02" db="EMBL/GenBank/DDBJ databases">
        <authorList>
            <person name="O'Hara-Hanley K."/>
            <person name="Soby S."/>
        </authorList>
    </citation>
    <scope>NUCLEOTIDE SEQUENCE [LARGE SCALE GENOMIC DNA]</scope>
    <source>
        <strain evidence="16">MWU14-2602</strain>
    </source>
</reference>
<dbReference type="GO" id="GO:0003677">
    <property type="term" value="F:DNA binding"/>
    <property type="evidence" value="ECO:0007669"/>
    <property type="project" value="UniProtKB-UniRule"/>
</dbReference>
<evidence type="ECO:0000313" key="16">
    <source>
        <dbReference type="Proteomes" id="UP000237082"/>
    </source>
</evidence>
<keyword evidence="3 10" id="KW-0963">Cytoplasm</keyword>
<dbReference type="CDD" id="cd00798">
    <property type="entry name" value="INT_XerDC_C"/>
    <property type="match status" value="1"/>
</dbReference>
<feature type="active site" evidence="10">
    <location>
        <position position="233"/>
    </location>
</feature>
<comment type="function">
    <text evidence="10">Site-specific tyrosine recombinase, which acts by catalyzing the cutting and rejoining of the recombining DNA molecules. The XerC-XerD complex is essential to convert dimers of the bacterial chromosome into monomers to permit their segregation at cell division. It also contributes to the segregational stability of plasmids.</text>
</comment>
<evidence type="ECO:0000256" key="3">
    <source>
        <dbReference type="ARBA" id="ARBA00022490"/>
    </source>
</evidence>
<keyword evidence="7 10" id="KW-0238">DNA-binding</keyword>
<comment type="similarity">
    <text evidence="2 10">Belongs to the 'phage' integrase family. XerC subfamily.</text>
</comment>
<feature type="active site" evidence="10">
    <location>
        <position position="259"/>
    </location>
</feature>
<dbReference type="Proteomes" id="UP000237082">
    <property type="component" value="Unassembled WGS sequence"/>
</dbReference>
<dbReference type="Pfam" id="PF02899">
    <property type="entry name" value="Phage_int_SAM_1"/>
    <property type="match status" value="1"/>
</dbReference>
<evidence type="ECO:0000256" key="12">
    <source>
        <dbReference type="SAM" id="MobiDB-lite"/>
    </source>
</evidence>
<dbReference type="InterPro" id="IPR013762">
    <property type="entry name" value="Integrase-like_cat_sf"/>
</dbReference>
<dbReference type="EMBL" id="PQWB01000045">
    <property type="protein sequence ID" value="POZ61849.1"/>
    <property type="molecule type" value="Genomic_DNA"/>
</dbReference>
<evidence type="ECO:0000256" key="4">
    <source>
        <dbReference type="ARBA" id="ARBA00022618"/>
    </source>
</evidence>
<dbReference type="GO" id="GO:0005737">
    <property type="term" value="C:cytoplasm"/>
    <property type="evidence" value="ECO:0007669"/>
    <property type="project" value="UniProtKB-SubCell"/>
</dbReference>
<dbReference type="GO" id="GO:0051301">
    <property type="term" value="P:cell division"/>
    <property type="evidence" value="ECO:0007669"/>
    <property type="project" value="UniProtKB-UniRule"/>
</dbReference>
<dbReference type="HAMAP" id="MF_01808">
    <property type="entry name" value="Recomb_XerC_XerD"/>
    <property type="match status" value="1"/>
</dbReference>
<dbReference type="GO" id="GO:0009037">
    <property type="term" value="F:tyrosine-based site-specific recombinase activity"/>
    <property type="evidence" value="ECO:0007669"/>
    <property type="project" value="UniProtKB-UniRule"/>
</dbReference>
<feature type="domain" description="Core-binding (CB)" evidence="14">
    <location>
        <begin position="1"/>
        <end position="81"/>
    </location>
</feature>
<keyword evidence="4 10" id="KW-0132">Cell division</keyword>
<dbReference type="PANTHER" id="PTHR30349">
    <property type="entry name" value="PHAGE INTEGRASE-RELATED"/>
    <property type="match status" value="1"/>
</dbReference>
<evidence type="ECO:0000256" key="1">
    <source>
        <dbReference type="ARBA" id="ARBA00004496"/>
    </source>
</evidence>
<name>A0A2S5DFP4_9NEIS</name>
<organism evidence="15 16">
    <name type="scientific">Chromobacterium alticapitis</name>
    <dbReference type="NCBI Taxonomy" id="2073169"/>
    <lineage>
        <taxon>Bacteria</taxon>
        <taxon>Pseudomonadati</taxon>
        <taxon>Pseudomonadota</taxon>
        <taxon>Betaproteobacteria</taxon>
        <taxon>Neisseriales</taxon>
        <taxon>Chromobacteriaceae</taxon>
        <taxon>Chromobacterium</taxon>
    </lineage>
</organism>
<dbReference type="InterPro" id="IPR044068">
    <property type="entry name" value="CB"/>
</dbReference>
<dbReference type="OrthoDB" id="9801717at2"/>